<name>A0A392UQV3_9FABA</name>
<protein>
    <submittedName>
        <fullName evidence="1">Uncharacterized protein</fullName>
    </submittedName>
</protein>
<sequence>MVKVNLVEVELAMLTLVVLELEQAWWWSSVLT</sequence>
<keyword evidence="2" id="KW-1185">Reference proteome</keyword>
<evidence type="ECO:0000313" key="1">
    <source>
        <dbReference type="EMBL" id="MCI74700.1"/>
    </source>
</evidence>
<comment type="caution">
    <text evidence="1">The sequence shown here is derived from an EMBL/GenBank/DDBJ whole genome shotgun (WGS) entry which is preliminary data.</text>
</comment>
<dbReference type="EMBL" id="LXQA010865889">
    <property type="protein sequence ID" value="MCI74700.1"/>
    <property type="molecule type" value="Genomic_DNA"/>
</dbReference>
<dbReference type="AlphaFoldDB" id="A0A392UQV3"/>
<organism evidence="1 2">
    <name type="scientific">Trifolium medium</name>
    <dbReference type="NCBI Taxonomy" id="97028"/>
    <lineage>
        <taxon>Eukaryota</taxon>
        <taxon>Viridiplantae</taxon>
        <taxon>Streptophyta</taxon>
        <taxon>Embryophyta</taxon>
        <taxon>Tracheophyta</taxon>
        <taxon>Spermatophyta</taxon>
        <taxon>Magnoliopsida</taxon>
        <taxon>eudicotyledons</taxon>
        <taxon>Gunneridae</taxon>
        <taxon>Pentapetalae</taxon>
        <taxon>rosids</taxon>
        <taxon>fabids</taxon>
        <taxon>Fabales</taxon>
        <taxon>Fabaceae</taxon>
        <taxon>Papilionoideae</taxon>
        <taxon>50 kb inversion clade</taxon>
        <taxon>NPAAA clade</taxon>
        <taxon>Hologalegina</taxon>
        <taxon>IRL clade</taxon>
        <taxon>Trifolieae</taxon>
        <taxon>Trifolium</taxon>
    </lineage>
</organism>
<evidence type="ECO:0000313" key="2">
    <source>
        <dbReference type="Proteomes" id="UP000265520"/>
    </source>
</evidence>
<dbReference type="Proteomes" id="UP000265520">
    <property type="component" value="Unassembled WGS sequence"/>
</dbReference>
<feature type="non-terminal residue" evidence="1">
    <location>
        <position position="32"/>
    </location>
</feature>
<reference evidence="1 2" key="1">
    <citation type="journal article" date="2018" name="Front. Plant Sci.">
        <title>Red Clover (Trifolium pratense) and Zigzag Clover (T. medium) - A Picture of Genomic Similarities and Differences.</title>
        <authorList>
            <person name="Dluhosova J."/>
            <person name="Istvanek J."/>
            <person name="Nedelnik J."/>
            <person name="Repkova J."/>
        </authorList>
    </citation>
    <scope>NUCLEOTIDE SEQUENCE [LARGE SCALE GENOMIC DNA]</scope>
    <source>
        <strain evidence="2">cv. 10/8</strain>
        <tissue evidence="1">Leaf</tissue>
    </source>
</reference>
<accession>A0A392UQV3</accession>
<proteinExistence type="predicted"/>